<dbReference type="RefSeq" id="WP_057859736.1">
    <property type="nucleotide sequence ID" value="NZ_LLYB01000081.1"/>
</dbReference>
<proteinExistence type="predicted"/>
<evidence type="ECO:0000313" key="3">
    <source>
        <dbReference type="Proteomes" id="UP000051660"/>
    </source>
</evidence>
<dbReference type="PIRSF" id="PIRSF000707">
    <property type="entry name" value="Hygromycin-B_kinase"/>
    <property type="match status" value="1"/>
</dbReference>
<sequence length="316" mass="35050">MELKPDLQVSISIAQSIVEQVVSDRTVATVSRLYGGEIAAIHEIAFTDPAHRPLVLKVYPDDLRWKMQKEVTVTGLIQGRLSVPAPDILLADDSKRLLPLNFILMTMLDGSRLGQLEEDLTPEQLASAYAQIGRLLREFHHIPMEAFGYIGPTGIWTAHSSNHDYLTHQFPRKLAEFAERGGSAELAQRIAGHVAERAHLFKDCSQAVLCHNDLHAGNLLATIGNEGLRLTGVVDFEGALAGDPLMDVAKALYYLDEACTHALLDGYGVLDRGHWSETLDVYHLYFVLELWCWMAQIGKKERLDELALELEACSAA</sequence>
<dbReference type="CDD" id="cd05120">
    <property type="entry name" value="APH_ChoK_like"/>
    <property type="match status" value="1"/>
</dbReference>
<organism evidence="2 3">
    <name type="scientific">Bradyrhizobium lablabi</name>
    <dbReference type="NCBI Taxonomy" id="722472"/>
    <lineage>
        <taxon>Bacteria</taxon>
        <taxon>Pseudomonadati</taxon>
        <taxon>Pseudomonadota</taxon>
        <taxon>Alphaproteobacteria</taxon>
        <taxon>Hyphomicrobiales</taxon>
        <taxon>Nitrobacteraceae</taxon>
        <taxon>Bradyrhizobium</taxon>
    </lineage>
</organism>
<dbReference type="OrthoDB" id="3806873at2"/>
<reference evidence="2 3" key="1">
    <citation type="submission" date="2014-03" db="EMBL/GenBank/DDBJ databases">
        <title>Bradyrhizobium valentinum sp. nov., isolated from effective nodules of Lupinus mariae-josephae, a lupine endemic of basic-lime soils in Eastern Spain.</title>
        <authorList>
            <person name="Duran D."/>
            <person name="Rey L."/>
            <person name="Navarro A."/>
            <person name="Busquets A."/>
            <person name="Imperial J."/>
            <person name="Ruiz-Argueso T."/>
        </authorList>
    </citation>
    <scope>NUCLEOTIDE SEQUENCE [LARGE SCALE GENOMIC DNA]</scope>
    <source>
        <strain evidence="2 3">CCBAU 23086</strain>
    </source>
</reference>
<dbReference type="EMBL" id="LLYB01000081">
    <property type="protein sequence ID" value="KRR21279.1"/>
    <property type="molecule type" value="Genomic_DNA"/>
</dbReference>
<comment type="caution">
    <text evidence="2">The sequence shown here is derived from an EMBL/GenBank/DDBJ whole genome shotgun (WGS) entry which is preliminary data.</text>
</comment>
<gene>
    <name evidence="2" type="ORF">CQ14_06415</name>
</gene>
<protein>
    <recommendedName>
        <fullName evidence="1">Aminoglycoside phosphotransferase domain-containing protein</fullName>
    </recommendedName>
</protein>
<dbReference type="InterPro" id="IPR002575">
    <property type="entry name" value="Aminoglycoside_PTrfase"/>
</dbReference>
<dbReference type="PANTHER" id="PTHR21310">
    <property type="entry name" value="AMINOGLYCOSIDE PHOSPHOTRANSFERASE-RELATED-RELATED"/>
    <property type="match status" value="1"/>
</dbReference>
<accession>A0A0R3MSY3</accession>
<name>A0A0R3MSY3_9BRAD</name>
<dbReference type="PANTHER" id="PTHR21310:SF15">
    <property type="entry name" value="AMINOGLYCOSIDE PHOSPHOTRANSFERASE DOMAIN-CONTAINING PROTEIN"/>
    <property type="match status" value="1"/>
</dbReference>
<dbReference type="InterPro" id="IPR011009">
    <property type="entry name" value="Kinase-like_dom_sf"/>
</dbReference>
<dbReference type="InterPro" id="IPR051678">
    <property type="entry name" value="AGP_Transferase"/>
</dbReference>
<evidence type="ECO:0000259" key="1">
    <source>
        <dbReference type="Pfam" id="PF01636"/>
    </source>
</evidence>
<dbReference type="Proteomes" id="UP000051660">
    <property type="component" value="Unassembled WGS sequence"/>
</dbReference>
<dbReference type="Pfam" id="PF01636">
    <property type="entry name" value="APH"/>
    <property type="match status" value="1"/>
</dbReference>
<evidence type="ECO:0000313" key="2">
    <source>
        <dbReference type="EMBL" id="KRR21279.1"/>
    </source>
</evidence>
<feature type="domain" description="Aminoglycoside phosphotransferase" evidence="1">
    <location>
        <begin position="46"/>
        <end position="273"/>
    </location>
</feature>
<dbReference type="InterPro" id="IPR016259">
    <property type="entry name" value="Hygromycin-B_Kinase"/>
</dbReference>
<dbReference type="AlphaFoldDB" id="A0A0R3MSY3"/>
<dbReference type="SUPFAM" id="SSF56112">
    <property type="entry name" value="Protein kinase-like (PK-like)"/>
    <property type="match status" value="1"/>
</dbReference>
<dbReference type="Gene3D" id="3.90.1200.10">
    <property type="match status" value="1"/>
</dbReference>